<keyword evidence="4 6" id="KW-0697">Rotamase</keyword>
<dbReference type="GO" id="GO:0008160">
    <property type="term" value="F:protein tyrosine phosphatase activator activity"/>
    <property type="evidence" value="ECO:0007669"/>
    <property type="project" value="TreeGrafter"/>
</dbReference>
<dbReference type="Pfam" id="PF03095">
    <property type="entry name" value="PTPA"/>
    <property type="match status" value="1"/>
</dbReference>
<keyword evidence="8" id="KW-1185">Reference proteome</keyword>
<dbReference type="GO" id="GO:0005634">
    <property type="term" value="C:nucleus"/>
    <property type="evidence" value="ECO:0007669"/>
    <property type="project" value="TreeGrafter"/>
</dbReference>
<dbReference type="CDD" id="cd04087">
    <property type="entry name" value="PTPA"/>
    <property type="match status" value="1"/>
</dbReference>
<evidence type="ECO:0000256" key="3">
    <source>
        <dbReference type="ARBA" id="ARBA00022490"/>
    </source>
</evidence>
<dbReference type="GO" id="GO:0007052">
    <property type="term" value="P:mitotic spindle organization"/>
    <property type="evidence" value="ECO:0007669"/>
    <property type="project" value="TreeGrafter"/>
</dbReference>
<accession>A0A9W8E1W4</accession>
<gene>
    <name evidence="7" type="primary">RRD2</name>
    <name evidence="7" type="ORF">IWQ62_003206</name>
</gene>
<evidence type="ECO:0000313" key="7">
    <source>
        <dbReference type="EMBL" id="KAJ1963466.1"/>
    </source>
</evidence>
<keyword evidence="5 6" id="KW-0413">Isomerase</keyword>
<comment type="catalytic activity">
    <reaction evidence="1 6">
        <text>[protein]-peptidylproline (omega=180) = [protein]-peptidylproline (omega=0)</text>
        <dbReference type="Rhea" id="RHEA:16237"/>
        <dbReference type="Rhea" id="RHEA-COMP:10747"/>
        <dbReference type="Rhea" id="RHEA-COMP:10748"/>
        <dbReference type="ChEBI" id="CHEBI:83833"/>
        <dbReference type="ChEBI" id="CHEBI:83834"/>
        <dbReference type="EC" id="5.2.1.8"/>
    </reaction>
</comment>
<dbReference type="EMBL" id="JANBPY010000821">
    <property type="protein sequence ID" value="KAJ1963466.1"/>
    <property type="molecule type" value="Genomic_DNA"/>
</dbReference>
<dbReference type="SUPFAM" id="SSF140984">
    <property type="entry name" value="PTPA-like"/>
    <property type="match status" value="1"/>
</dbReference>
<dbReference type="InterPro" id="IPR043170">
    <property type="entry name" value="PTPA_C_lid"/>
</dbReference>
<dbReference type="FunFam" id="1.20.120.1150:FF:000002">
    <property type="entry name" value="Serine/threonine-protein phosphatase 2A activator"/>
    <property type="match status" value="1"/>
</dbReference>
<reference evidence="7" key="1">
    <citation type="submission" date="2022-07" db="EMBL/GenBank/DDBJ databases">
        <title>Phylogenomic reconstructions and comparative analyses of Kickxellomycotina fungi.</title>
        <authorList>
            <person name="Reynolds N.K."/>
            <person name="Stajich J.E."/>
            <person name="Barry K."/>
            <person name="Grigoriev I.V."/>
            <person name="Crous P."/>
            <person name="Smith M.E."/>
        </authorList>
    </citation>
    <scope>NUCLEOTIDE SEQUENCE</scope>
    <source>
        <strain evidence="7">RSA 1196</strain>
    </source>
</reference>
<comment type="subcellular location">
    <subcellularLocation>
        <location evidence="2 6">Cytoplasm</location>
    </subcellularLocation>
</comment>
<sequence length="451" mass="50464">MAAPTDKPASSGEPRKVILTKQDLEDFQNSNSYKLYIGFIEELNNAVVGKTLRDDCLQTPFVAKLLSLLEDISEVVKTTPPEKTDGRFGNPAFRVFYDKVKADIPKWMTQLLDPTDDSSTGEEGQQVPTMVASEIGRYLQESFGNRQRIDYGTGHEANFMAFLLCLNQLGRLTVADYPALILRVFYRYLMLMRQLQFAYWLEPAGSHGVWGLDDYHFLPFMFGSAQLRGHKYIKPKSIHTHETVEEFAKDYMYLACIQFINKVKTASLRWHSPMLDDISGVKSWDKVNSGMLKMYRAEVLGKLPIMQHFMFGTLIPFEPHRLERDNVEPVEAEPTVPNATPIMPTALPHAPPPATYAGRPLIKGEDGHTYILVNGKKIQLNVGSTPCQHTGATGEGGAGDPLAHVHAQGQEFPTCCGMRIPSAIGAAHQHDGGHESYDGEMDYSTHRIPFD</sequence>
<protein>
    <recommendedName>
        <fullName evidence="6">Serine/threonine-protein phosphatase 2A activator</fullName>
        <ecNumber evidence="6">5.2.1.8</ecNumber>
    </recommendedName>
    <alternativeName>
        <fullName evidence="6">Phosphotyrosyl phosphatase activator</fullName>
    </alternativeName>
</protein>
<dbReference type="GO" id="GO:0000159">
    <property type="term" value="C:protein phosphatase type 2A complex"/>
    <property type="evidence" value="ECO:0007669"/>
    <property type="project" value="TreeGrafter"/>
</dbReference>
<dbReference type="Proteomes" id="UP001150925">
    <property type="component" value="Unassembled WGS sequence"/>
</dbReference>
<evidence type="ECO:0000313" key="8">
    <source>
        <dbReference type="Proteomes" id="UP001150925"/>
    </source>
</evidence>
<organism evidence="7 8">
    <name type="scientific">Dispira parvispora</name>
    <dbReference type="NCBI Taxonomy" id="1520584"/>
    <lineage>
        <taxon>Eukaryota</taxon>
        <taxon>Fungi</taxon>
        <taxon>Fungi incertae sedis</taxon>
        <taxon>Zoopagomycota</taxon>
        <taxon>Kickxellomycotina</taxon>
        <taxon>Dimargaritomycetes</taxon>
        <taxon>Dimargaritales</taxon>
        <taxon>Dimargaritaceae</taxon>
        <taxon>Dispira</taxon>
    </lineage>
</organism>
<comment type="caution">
    <text evidence="7">The sequence shown here is derived from an EMBL/GenBank/DDBJ whole genome shotgun (WGS) entry which is preliminary data.</text>
</comment>
<proteinExistence type="inferred from homology"/>
<keyword evidence="3 6" id="KW-0963">Cytoplasm</keyword>
<dbReference type="GO" id="GO:0005737">
    <property type="term" value="C:cytoplasm"/>
    <property type="evidence" value="ECO:0007669"/>
    <property type="project" value="UniProtKB-SubCell"/>
</dbReference>
<dbReference type="InterPro" id="IPR037218">
    <property type="entry name" value="PTPA_sf"/>
</dbReference>
<dbReference type="EC" id="5.2.1.8" evidence="6"/>
<dbReference type="Gene3D" id="1.20.120.1150">
    <property type="match status" value="1"/>
</dbReference>
<name>A0A9W8E1W4_9FUNG</name>
<evidence type="ECO:0000256" key="5">
    <source>
        <dbReference type="ARBA" id="ARBA00023235"/>
    </source>
</evidence>
<evidence type="ECO:0000256" key="6">
    <source>
        <dbReference type="RuleBase" id="RU361210"/>
    </source>
</evidence>
<dbReference type="GO" id="GO:0003755">
    <property type="term" value="F:peptidyl-prolyl cis-trans isomerase activity"/>
    <property type="evidence" value="ECO:0007669"/>
    <property type="project" value="UniProtKB-KW"/>
</dbReference>
<dbReference type="PANTHER" id="PTHR10012:SF5">
    <property type="entry name" value="SERINE_THREONINE-PROTEIN PHOSPHATASE 2A ACTIVATOR 2"/>
    <property type="match status" value="1"/>
</dbReference>
<comment type="similarity">
    <text evidence="6">Belongs to the PTPA-type PPIase family.</text>
</comment>
<dbReference type="AlphaFoldDB" id="A0A9W8E1W4"/>
<evidence type="ECO:0000256" key="1">
    <source>
        <dbReference type="ARBA" id="ARBA00000971"/>
    </source>
</evidence>
<comment type="function">
    <text evidence="6">PPIases accelerate the folding of proteins. It catalyzes the cis-trans isomerization of proline imidic peptide bonds in oligopeptides.</text>
</comment>
<dbReference type="OrthoDB" id="16120at2759"/>
<dbReference type="PANTHER" id="PTHR10012">
    <property type="entry name" value="SERINE/THREONINE-PROTEIN PHOSPHATASE 2A REGULATORY SUBUNIT B"/>
    <property type="match status" value="1"/>
</dbReference>
<dbReference type="InterPro" id="IPR004327">
    <property type="entry name" value="Phstyr_phstse_ac"/>
</dbReference>
<evidence type="ECO:0000256" key="4">
    <source>
        <dbReference type="ARBA" id="ARBA00023110"/>
    </source>
</evidence>
<evidence type="ECO:0000256" key="2">
    <source>
        <dbReference type="ARBA" id="ARBA00004496"/>
    </source>
</evidence>